<evidence type="ECO:0008006" key="4">
    <source>
        <dbReference type="Google" id="ProtNLM"/>
    </source>
</evidence>
<feature type="chain" id="PRO_5004029695" description="DUF3124 domain-containing protein" evidence="1">
    <location>
        <begin position="28"/>
        <end position="167"/>
    </location>
</feature>
<feature type="signal peptide" evidence="1">
    <location>
        <begin position="1"/>
        <end position="27"/>
    </location>
</feature>
<dbReference type="eggNOG" id="ENOG5032TD0">
    <property type="taxonomic scope" value="Bacteria"/>
</dbReference>
<keyword evidence="1" id="KW-0732">Signal</keyword>
<reference evidence="2 3" key="1">
    <citation type="journal article" date="2014" name="Genome Announc.">
        <title>Draft Genome Sequence of Magnetospirillum sp. Strain SO-1, a Freshwater Magnetotactic Bacterium Isolated from the Ol'khovka River, Russia.</title>
        <authorList>
            <person name="Grouzdev D.S."/>
            <person name="Dziuba M.V."/>
            <person name="Sukhacheva M.S."/>
            <person name="Mardanov A.V."/>
            <person name="Beletskiy A.V."/>
            <person name="Kuznetsov B.B."/>
            <person name="Skryabin K.G."/>
        </authorList>
    </citation>
    <scope>NUCLEOTIDE SEQUENCE [LARGE SCALE GENOMIC DNA]</scope>
    <source>
        <strain evidence="2 3">SO-1</strain>
    </source>
</reference>
<evidence type="ECO:0000313" key="2">
    <source>
        <dbReference type="EMBL" id="EME68180.1"/>
    </source>
</evidence>
<dbReference type="Pfam" id="PF11322">
    <property type="entry name" value="DUF3124"/>
    <property type="match status" value="1"/>
</dbReference>
<dbReference type="PATRIC" id="fig|1244869.3.peg.3947"/>
<evidence type="ECO:0000256" key="1">
    <source>
        <dbReference type="SAM" id="SignalP"/>
    </source>
</evidence>
<organism evidence="2 3">
    <name type="scientific">Paramagnetospirillum caucaseum</name>
    <dbReference type="NCBI Taxonomy" id="1244869"/>
    <lineage>
        <taxon>Bacteria</taxon>
        <taxon>Pseudomonadati</taxon>
        <taxon>Pseudomonadota</taxon>
        <taxon>Alphaproteobacteria</taxon>
        <taxon>Rhodospirillales</taxon>
        <taxon>Magnetospirillaceae</taxon>
        <taxon>Paramagnetospirillum</taxon>
    </lineage>
</organism>
<evidence type="ECO:0000313" key="3">
    <source>
        <dbReference type="Proteomes" id="UP000011744"/>
    </source>
</evidence>
<proteinExistence type="predicted"/>
<name>M2Z1N5_9PROT</name>
<dbReference type="STRING" id="1244869.H261_19838"/>
<accession>M2Z1N5</accession>
<dbReference type="AlphaFoldDB" id="M2Z1N5"/>
<dbReference type="InterPro" id="IPR021471">
    <property type="entry name" value="DUF3124"/>
</dbReference>
<dbReference type="RefSeq" id="WP_008621053.1">
    <property type="nucleotide sequence ID" value="NZ_AONQ01000078.1"/>
</dbReference>
<comment type="caution">
    <text evidence="2">The sequence shown here is derived from an EMBL/GenBank/DDBJ whole genome shotgun (WGS) entry which is preliminary data.</text>
</comment>
<keyword evidence="3" id="KW-1185">Reference proteome</keyword>
<dbReference type="EMBL" id="AONQ01000078">
    <property type="protein sequence ID" value="EME68180.1"/>
    <property type="molecule type" value="Genomic_DNA"/>
</dbReference>
<protein>
    <recommendedName>
        <fullName evidence="4">DUF3124 domain-containing protein</fullName>
    </recommendedName>
</protein>
<dbReference type="Proteomes" id="UP000011744">
    <property type="component" value="Unassembled WGS sequence"/>
</dbReference>
<gene>
    <name evidence="2" type="ORF">H261_19838</name>
</gene>
<sequence>MRSALMAALFAAALLASPAALSSAARAEQPPPLSKGQSLYVPVYSHISHGNLDGRGKPSELLLSSMLSLRNTDPAQSITVTSARYYDTAGKLLREYLPKPLVLGPMGSSELFVEHKDKTGGSGANFVVEWKADRAVNVPVIETVNAYFFGTQSVAFTSPGRPIHPNP</sequence>